<keyword evidence="4" id="KW-0614">Plasmid</keyword>
<dbReference type="Gene3D" id="3.40.1000.70">
    <property type="entry name" value="PknH-like extracellular domain"/>
    <property type="match status" value="1"/>
</dbReference>
<dbReference type="EMBL" id="KY349138">
    <property type="protein sequence ID" value="AQS22366.1"/>
    <property type="molecule type" value="Genomic_DNA"/>
</dbReference>
<sequence length="272" mass="28065">MPNQPAQPWNAPPPPPPPPPPRRKPGLVITVCTAAVLLIAVGATVAVYRTSRPGSTEAGGSTTSTSSTTAATPTTTTTTEIARYRPTASTALPTTAQFRSATGLPFDPQSQPDPVELLDDKTDPTQCALADNPAVPSTWGSAIQTSGQTYAVGTVDGYSAAGGVQLAVFDTAAAAAATLTNITSAVQRCTTFSSLSMDVVPTSTAWTIADRRSADGRVSWRTDKNASPNSWHCTKAYRVLANIAAAATVCGHDPNAGPDQLVDIMITNATKN</sequence>
<organism evidence="4">
    <name type="scientific">Mycolicibacterium sp. CBMA 213</name>
    <dbReference type="NCBI Taxonomy" id="1968788"/>
    <lineage>
        <taxon>Bacteria</taxon>
        <taxon>Bacillati</taxon>
        <taxon>Actinomycetota</taxon>
        <taxon>Actinomycetes</taxon>
        <taxon>Mycobacteriales</taxon>
        <taxon>Mycobacteriaceae</taxon>
        <taxon>Mycolicibacterium</taxon>
    </lineage>
</organism>
<dbReference type="AlphaFoldDB" id="A0A1S6GKH9"/>
<keyword evidence="2" id="KW-0472">Membrane</keyword>
<feature type="region of interest" description="Disordered" evidence="1">
    <location>
        <begin position="1"/>
        <end position="25"/>
    </location>
</feature>
<geneLocation type="plasmid" evidence="4">
    <name>pCBMA213_2</name>
</geneLocation>
<dbReference type="InterPro" id="IPR038232">
    <property type="entry name" value="PknH-like_Extracell_sf"/>
</dbReference>
<evidence type="ECO:0000256" key="1">
    <source>
        <dbReference type="SAM" id="MobiDB-lite"/>
    </source>
</evidence>
<proteinExistence type="predicted"/>
<protein>
    <recommendedName>
        <fullName evidence="3">PknH-like extracellular domain-containing protein</fullName>
    </recommendedName>
</protein>
<evidence type="ECO:0000313" key="4">
    <source>
        <dbReference type="EMBL" id="AQS22366.1"/>
    </source>
</evidence>
<keyword evidence="2" id="KW-0812">Transmembrane</keyword>
<evidence type="ECO:0000256" key="2">
    <source>
        <dbReference type="SAM" id="Phobius"/>
    </source>
</evidence>
<feature type="compositionally biased region" description="Pro residues" evidence="1">
    <location>
        <begin position="10"/>
        <end position="20"/>
    </location>
</feature>
<name>A0A1S6GKH9_9MYCO</name>
<accession>A0A1S6GKH9</accession>
<feature type="transmembrane region" description="Helical" evidence="2">
    <location>
        <begin position="27"/>
        <end position="48"/>
    </location>
</feature>
<gene>
    <name evidence="4" type="ORF">pCBMA213_2_00002</name>
</gene>
<dbReference type="RefSeq" id="WP_155909850.1">
    <property type="nucleotide sequence ID" value="NZ_KY349138.1"/>
</dbReference>
<keyword evidence="2" id="KW-1133">Transmembrane helix</keyword>
<dbReference type="SUPFAM" id="SSF101447">
    <property type="entry name" value="Formin homology 2 domain (FH2 domain)"/>
    <property type="match status" value="1"/>
</dbReference>
<feature type="domain" description="PknH-like extracellular" evidence="3">
    <location>
        <begin position="89"/>
        <end position="265"/>
    </location>
</feature>
<feature type="compositionally biased region" description="Low complexity" evidence="1">
    <location>
        <begin position="53"/>
        <end position="80"/>
    </location>
</feature>
<evidence type="ECO:0000259" key="3">
    <source>
        <dbReference type="Pfam" id="PF14032"/>
    </source>
</evidence>
<reference evidence="4" key="1">
    <citation type="submission" date="2016-12" db="EMBL/GenBank/DDBJ databases">
        <title>Complete plasmid sequence carrying type IV-like and type VII secretion systems from an atypical mycobacteria strain.</title>
        <authorList>
            <person name="Morgado S."/>
            <person name="Marin M."/>
            <person name="Fonseca E."/>
            <person name="Freitas F."/>
            <person name="Vicente A.C."/>
        </authorList>
    </citation>
    <scope>NUCLEOTIDE SEQUENCE</scope>
    <source>
        <strain evidence="4">CBMA 213</strain>
        <plasmid evidence="4">pCBMA213_2</plasmid>
    </source>
</reference>
<dbReference type="InterPro" id="IPR026954">
    <property type="entry name" value="PknH-like_Extracell"/>
</dbReference>
<dbReference type="Pfam" id="PF14032">
    <property type="entry name" value="PknH_C"/>
    <property type="match status" value="1"/>
</dbReference>
<feature type="region of interest" description="Disordered" evidence="1">
    <location>
        <begin position="51"/>
        <end position="81"/>
    </location>
</feature>